<dbReference type="GO" id="GO:0007234">
    <property type="term" value="P:osmosensory signaling via phosphorelay pathway"/>
    <property type="evidence" value="ECO:0007669"/>
    <property type="project" value="TreeGrafter"/>
</dbReference>
<dbReference type="Proteomes" id="UP000515561">
    <property type="component" value="Chromosome"/>
</dbReference>
<keyword evidence="10" id="KW-1185">Reference proteome</keyword>
<dbReference type="InterPro" id="IPR036890">
    <property type="entry name" value="HATPase_C_sf"/>
</dbReference>
<comment type="catalytic activity">
    <reaction evidence="1">
        <text>ATP + protein L-histidine = ADP + protein N-phospho-L-histidine.</text>
        <dbReference type="EC" id="2.7.13.3"/>
    </reaction>
</comment>
<dbReference type="SUPFAM" id="SSF47384">
    <property type="entry name" value="Homodimeric domain of signal transducing histidine kinase"/>
    <property type="match status" value="1"/>
</dbReference>
<dbReference type="EMBL" id="AP023367">
    <property type="protein sequence ID" value="BCJ93661.1"/>
    <property type="molecule type" value="Genomic_DNA"/>
</dbReference>
<keyword evidence="7" id="KW-0067">ATP-binding</keyword>
<evidence type="ECO:0000256" key="4">
    <source>
        <dbReference type="ARBA" id="ARBA00022679"/>
    </source>
</evidence>
<evidence type="ECO:0000256" key="6">
    <source>
        <dbReference type="ARBA" id="ARBA00022777"/>
    </source>
</evidence>
<dbReference type="SMART" id="SM00388">
    <property type="entry name" value="HisKA"/>
    <property type="match status" value="1"/>
</dbReference>
<reference evidence="9 10" key="1">
    <citation type="journal article" date="2016" name="Int. J. Syst. Evol. Microbiol.">
        <title>Descriptions of Anaerotaenia torta gen. nov., sp. nov. and Anaerocolumna cellulosilytica gen. nov., sp. nov. isolated from a methanogenic reactor of cattle waste.</title>
        <authorList>
            <person name="Uek A."/>
            <person name="Ohtaki Y."/>
            <person name="Kaku N."/>
            <person name="Ueki K."/>
        </authorList>
    </citation>
    <scope>NUCLEOTIDE SEQUENCE [LARGE SCALE GENOMIC DNA]</scope>
    <source>
        <strain evidence="9 10">SN021</strain>
    </source>
</reference>
<dbReference type="SMART" id="SM00387">
    <property type="entry name" value="HATPase_c"/>
    <property type="match status" value="1"/>
</dbReference>
<dbReference type="GO" id="GO:0005524">
    <property type="term" value="F:ATP binding"/>
    <property type="evidence" value="ECO:0007669"/>
    <property type="project" value="UniProtKB-KW"/>
</dbReference>
<evidence type="ECO:0000256" key="1">
    <source>
        <dbReference type="ARBA" id="ARBA00000085"/>
    </source>
</evidence>
<organism evidence="9 10">
    <name type="scientific">Anaerocolumna cellulosilytica</name>
    <dbReference type="NCBI Taxonomy" id="433286"/>
    <lineage>
        <taxon>Bacteria</taxon>
        <taxon>Bacillati</taxon>
        <taxon>Bacillota</taxon>
        <taxon>Clostridia</taxon>
        <taxon>Lachnospirales</taxon>
        <taxon>Lachnospiraceae</taxon>
        <taxon>Anaerocolumna</taxon>
    </lineage>
</organism>
<dbReference type="GO" id="GO:0030295">
    <property type="term" value="F:protein kinase activator activity"/>
    <property type="evidence" value="ECO:0007669"/>
    <property type="project" value="TreeGrafter"/>
</dbReference>
<dbReference type="InterPro" id="IPR003594">
    <property type="entry name" value="HATPase_dom"/>
</dbReference>
<dbReference type="PROSITE" id="PS50109">
    <property type="entry name" value="HIS_KIN"/>
    <property type="match status" value="1"/>
</dbReference>
<dbReference type="GO" id="GO:0000156">
    <property type="term" value="F:phosphorelay response regulator activity"/>
    <property type="evidence" value="ECO:0007669"/>
    <property type="project" value="TreeGrafter"/>
</dbReference>
<dbReference type="SUPFAM" id="SSF55874">
    <property type="entry name" value="ATPase domain of HSP90 chaperone/DNA topoisomerase II/histidine kinase"/>
    <property type="match status" value="1"/>
</dbReference>
<protein>
    <recommendedName>
        <fullName evidence="3">histidine kinase</fullName>
        <ecNumber evidence="3">2.7.13.3</ecNumber>
    </recommendedName>
</protein>
<dbReference type="Gene3D" id="1.10.287.130">
    <property type="match status" value="1"/>
</dbReference>
<keyword evidence="5" id="KW-0547">Nucleotide-binding</keyword>
<evidence type="ECO:0000256" key="8">
    <source>
        <dbReference type="ARBA" id="ARBA00023012"/>
    </source>
</evidence>
<evidence type="ECO:0000256" key="3">
    <source>
        <dbReference type="ARBA" id="ARBA00012438"/>
    </source>
</evidence>
<dbReference type="Pfam" id="PF00512">
    <property type="entry name" value="HisKA"/>
    <property type="match status" value="1"/>
</dbReference>
<name>A0A6S6R3F7_9FIRM</name>
<keyword evidence="8" id="KW-0902">Two-component regulatory system</keyword>
<dbReference type="RefSeq" id="WP_184092939.1">
    <property type="nucleotide sequence ID" value="NZ_AP023367.1"/>
</dbReference>
<dbReference type="KEGG" id="acel:acsn021_12300"/>
<dbReference type="InterPro" id="IPR050351">
    <property type="entry name" value="BphY/WalK/GraS-like"/>
</dbReference>
<dbReference type="InterPro" id="IPR003661">
    <property type="entry name" value="HisK_dim/P_dom"/>
</dbReference>
<evidence type="ECO:0000256" key="7">
    <source>
        <dbReference type="ARBA" id="ARBA00022840"/>
    </source>
</evidence>
<dbReference type="Gene3D" id="3.30.565.10">
    <property type="entry name" value="Histidine kinase-like ATPase, C-terminal domain"/>
    <property type="match status" value="1"/>
</dbReference>
<dbReference type="EC" id="2.7.13.3" evidence="3"/>
<sequence length="476" mass="53239">MKSTLRILKRFISSTMVISAFLLTINFFILAAWVLRGINAGSSPSFVVKKVAEDLNLKNSTYSLPPKSQELLEHNRAFGMLLSNEGKVMWSYKLPPELYKAYSLTDVAKFTKGYLKDYPVFVWEREEGIVVVGYPQHTLAKYQYILPIHLVSSLPVRLVALLLGNFALALLLSLLIGSRLIRSIRPLTNGIEALGEDKQVTLEPKGILSDLSDSINRASLLLQQRGDALKARDEARSNWIAGISHDIRTPLSMVLGYASDLEENEMLSEEQQQQAGIIRKQGEHLRALVNDLNLVSMLEYEMQPLAKKPIRLAALVRHLASDFLNHGLDDKYQIEIHIDNERTQVYADERLLLRAGTNLIHNSMKHNPEGCTIHIEALTNLETASCSFVVWDTGRGLIDVDLSDLLELPYSVKRKQIRSNGHGLGLPMAHRIAKAHQGELILSSNASTVSTSTFITDAPGEKNRGFYAELRLPLLP</sequence>
<dbReference type="GO" id="GO:0000155">
    <property type="term" value="F:phosphorelay sensor kinase activity"/>
    <property type="evidence" value="ECO:0007669"/>
    <property type="project" value="InterPro"/>
</dbReference>
<comment type="subcellular location">
    <subcellularLocation>
        <location evidence="2">Membrane</location>
    </subcellularLocation>
</comment>
<dbReference type="Pfam" id="PF02518">
    <property type="entry name" value="HATPase_c"/>
    <property type="match status" value="1"/>
</dbReference>
<keyword evidence="4" id="KW-0808">Transferase</keyword>
<proteinExistence type="predicted"/>
<dbReference type="PANTHER" id="PTHR42878">
    <property type="entry name" value="TWO-COMPONENT HISTIDINE KINASE"/>
    <property type="match status" value="1"/>
</dbReference>
<evidence type="ECO:0000313" key="10">
    <source>
        <dbReference type="Proteomes" id="UP000515561"/>
    </source>
</evidence>
<dbReference type="InterPro" id="IPR005467">
    <property type="entry name" value="His_kinase_dom"/>
</dbReference>
<evidence type="ECO:0000256" key="2">
    <source>
        <dbReference type="ARBA" id="ARBA00004370"/>
    </source>
</evidence>
<dbReference type="PANTHER" id="PTHR42878:SF7">
    <property type="entry name" value="SENSOR HISTIDINE KINASE GLRK"/>
    <property type="match status" value="1"/>
</dbReference>
<evidence type="ECO:0000256" key="5">
    <source>
        <dbReference type="ARBA" id="ARBA00022741"/>
    </source>
</evidence>
<accession>A0A6S6R3F7</accession>
<dbReference type="InterPro" id="IPR036097">
    <property type="entry name" value="HisK_dim/P_sf"/>
</dbReference>
<dbReference type="AlphaFoldDB" id="A0A6S6R3F7"/>
<evidence type="ECO:0000313" key="9">
    <source>
        <dbReference type="EMBL" id="BCJ93661.1"/>
    </source>
</evidence>
<gene>
    <name evidence="9" type="ORF">acsn021_12300</name>
</gene>
<keyword evidence="6 9" id="KW-0418">Kinase</keyword>
<dbReference type="CDD" id="cd00082">
    <property type="entry name" value="HisKA"/>
    <property type="match status" value="1"/>
</dbReference>